<reference evidence="3" key="1">
    <citation type="journal article" date="2021" name="Sci. Rep.">
        <title>Diploid genomic architecture of Nitzschia inconspicua, an elite biomass production diatom.</title>
        <authorList>
            <person name="Oliver A."/>
            <person name="Podell S."/>
            <person name="Pinowska A."/>
            <person name="Traller J.C."/>
            <person name="Smith S.R."/>
            <person name="McClure R."/>
            <person name="Beliaev A."/>
            <person name="Bohutskyi P."/>
            <person name="Hill E.A."/>
            <person name="Rabines A."/>
            <person name="Zheng H."/>
            <person name="Allen L.Z."/>
            <person name="Kuo A."/>
            <person name="Grigoriev I.V."/>
            <person name="Allen A.E."/>
            <person name="Hazlebeck D."/>
            <person name="Allen E.E."/>
        </authorList>
    </citation>
    <scope>NUCLEOTIDE SEQUENCE</scope>
    <source>
        <strain evidence="3">Hildebrandi</strain>
    </source>
</reference>
<evidence type="ECO:0000256" key="2">
    <source>
        <dbReference type="SAM" id="Phobius"/>
    </source>
</evidence>
<organism evidence="3 4">
    <name type="scientific">Nitzschia inconspicua</name>
    <dbReference type="NCBI Taxonomy" id="303405"/>
    <lineage>
        <taxon>Eukaryota</taxon>
        <taxon>Sar</taxon>
        <taxon>Stramenopiles</taxon>
        <taxon>Ochrophyta</taxon>
        <taxon>Bacillariophyta</taxon>
        <taxon>Bacillariophyceae</taxon>
        <taxon>Bacillariophycidae</taxon>
        <taxon>Bacillariales</taxon>
        <taxon>Bacillariaceae</taxon>
        <taxon>Nitzschia</taxon>
    </lineage>
</organism>
<evidence type="ECO:0008006" key="5">
    <source>
        <dbReference type="Google" id="ProtNLM"/>
    </source>
</evidence>
<sequence>MTIDMSLVHSHPRSWLDRKFFSLRHLIHGMIVGTCILSIGFNHRRIATHVARMATLDEWTFLQVDSLSVLVHQDIKFLRREDLNMTRTSSISPQSLQNLSRATSTTTEVDKRTSRDATLLLRSDSSISSMKNTNSVGNRLNVDPRCKTQQVQDFCTSPANSIPNCMDHKAEVPYIYNITDPNNLNVSMYQDKDNDCKTLWFTGFHEGENACPDAANYAAALTSALKHAGDALQPVLMLGRDGLPNQHSPELSRTGQWAKDRGARVIIVPHLSFQDQVNVTTDNDGREKEYSAAMGPFLRLDIPMIIDRYNLFDQPGICQKYVLYTDTDVIFPNRITRGDVAALKQDLKASHGEAIISYGRESGMEAHNFNTGSEEIKKKRKILSLYWNWKSYWTLEPSTHDQVKVIHFHGPKLQKGLEEMARCEIENWDQLILPEYQHLFKHGICCDQGKTAKWAVDLSYRFQETRQDNCEEAERDKPEIPVTAAVRGNDQNVTRMKRLSFNYSAGDSAEPRLPLHPHCISNEREISNFCSTKPNQECMSHHPEAPPLPKGPVQNDFIESSPCRTLWFASFHEGAAACPLNQNGGAGYAMDYSAALNSAIANARTVLQPVLLLGRYGLHNENSTELSKVGKWAKQHGAEVIVVPRLSFQDDIDLREKNFPKEHFIQASMGPFMRLDIPHIIRNFKLFDNQEICPKHILYTDSDVVFANQITTHDINHIKNDLVASGAVVSYGREFSMGPTITNTGVMLMDVPAFEAEWPSILQYTKRQPQFPGHDQLLLNSYFESQLLGTSKDARSAKRSLMSINWNWKAYWKLEPRSHESIKVLHFHGPKPGKGLEEMAMCQIDMDRVIPGYRRHISHAICCDQGKTANWAVNLFNQFSAPRHEVCDT</sequence>
<name>A0A9K3M1H6_9STRA</name>
<dbReference type="Proteomes" id="UP000693970">
    <property type="component" value="Unassembled WGS sequence"/>
</dbReference>
<keyword evidence="4" id="KW-1185">Reference proteome</keyword>
<keyword evidence="2" id="KW-1133">Transmembrane helix</keyword>
<keyword evidence="2" id="KW-0812">Transmembrane</keyword>
<keyword evidence="2" id="KW-0472">Membrane</keyword>
<feature type="region of interest" description="Disordered" evidence="1">
    <location>
        <begin position="94"/>
        <end position="115"/>
    </location>
</feature>
<evidence type="ECO:0000256" key="1">
    <source>
        <dbReference type="SAM" id="MobiDB-lite"/>
    </source>
</evidence>
<proteinExistence type="predicted"/>
<feature type="compositionally biased region" description="Polar residues" evidence="1">
    <location>
        <begin position="94"/>
        <end position="107"/>
    </location>
</feature>
<accession>A0A9K3M1H6</accession>
<protein>
    <recommendedName>
        <fullName evidence="5">Nucleotide-diphospho-sugar transferase domain-containing protein</fullName>
    </recommendedName>
</protein>
<feature type="transmembrane region" description="Helical" evidence="2">
    <location>
        <begin position="21"/>
        <end position="41"/>
    </location>
</feature>
<reference evidence="3" key="2">
    <citation type="submission" date="2021-04" db="EMBL/GenBank/DDBJ databases">
        <authorList>
            <person name="Podell S."/>
        </authorList>
    </citation>
    <scope>NUCLEOTIDE SEQUENCE</scope>
    <source>
        <strain evidence="3">Hildebrandi</strain>
    </source>
</reference>
<gene>
    <name evidence="3" type="ORF">IV203_018255</name>
</gene>
<comment type="caution">
    <text evidence="3">The sequence shown here is derived from an EMBL/GenBank/DDBJ whole genome shotgun (WGS) entry which is preliminary data.</text>
</comment>
<dbReference type="OrthoDB" id="48855at2759"/>
<evidence type="ECO:0000313" key="3">
    <source>
        <dbReference type="EMBL" id="KAG7372112.1"/>
    </source>
</evidence>
<evidence type="ECO:0000313" key="4">
    <source>
        <dbReference type="Proteomes" id="UP000693970"/>
    </source>
</evidence>
<dbReference type="EMBL" id="JAGRRH010000003">
    <property type="protein sequence ID" value="KAG7372112.1"/>
    <property type="molecule type" value="Genomic_DNA"/>
</dbReference>
<dbReference type="AlphaFoldDB" id="A0A9K3M1H6"/>